<sequence length="94" mass="9809">MNRQPISVGNITPVTVKVEPRTVGSTVSSPSFLDMPFVPQVASQVVPSLQASSFPTPTPTPPELSSLPLSPLSTTVSTISNHDKSSLGFNTTST</sequence>
<accession>A0ACC0HTV5</accession>
<evidence type="ECO:0000313" key="1">
    <source>
        <dbReference type="EMBL" id="KAI8016893.1"/>
    </source>
</evidence>
<dbReference type="Proteomes" id="UP001060215">
    <property type="component" value="Chromosome 2"/>
</dbReference>
<keyword evidence="2" id="KW-1185">Reference proteome</keyword>
<dbReference type="EMBL" id="CM045759">
    <property type="protein sequence ID" value="KAI8016893.1"/>
    <property type="molecule type" value="Genomic_DNA"/>
</dbReference>
<name>A0ACC0HTV5_9ERIC</name>
<proteinExistence type="predicted"/>
<protein>
    <submittedName>
        <fullName evidence="1">Mediator of RNA polymerase II transcription subunit 25</fullName>
    </submittedName>
</protein>
<gene>
    <name evidence="1" type="ORF">LOK49_LG04G02878</name>
</gene>
<organism evidence="1 2">
    <name type="scientific">Camellia lanceoleosa</name>
    <dbReference type="NCBI Taxonomy" id="1840588"/>
    <lineage>
        <taxon>Eukaryota</taxon>
        <taxon>Viridiplantae</taxon>
        <taxon>Streptophyta</taxon>
        <taxon>Embryophyta</taxon>
        <taxon>Tracheophyta</taxon>
        <taxon>Spermatophyta</taxon>
        <taxon>Magnoliopsida</taxon>
        <taxon>eudicotyledons</taxon>
        <taxon>Gunneridae</taxon>
        <taxon>Pentapetalae</taxon>
        <taxon>asterids</taxon>
        <taxon>Ericales</taxon>
        <taxon>Theaceae</taxon>
        <taxon>Camellia</taxon>
    </lineage>
</organism>
<comment type="caution">
    <text evidence="1">The sequence shown here is derived from an EMBL/GenBank/DDBJ whole genome shotgun (WGS) entry which is preliminary data.</text>
</comment>
<reference evidence="1 2" key="1">
    <citation type="journal article" date="2022" name="Plant J.">
        <title>Chromosome-level genome of Camellia lanceoleosa provides a valuable resource for understanding genome evolution and self-incompatibility.</title>
        <authorList>
            <person name="Gong W."/>
            <person name="Xiao S."/>
            <person name="Wang L."/>
            <person name="Liao Z."/>
            <person name="Chang Y."/>
            <person name="Mo W."/>
            <person name="Hu G."/>
            <person name="Li W."/>
            <person name="Zhao G."/>
            <person name="Zhu H."/>
            <person name="Hu X."/>
            <person name="Ji K."/>
            <person name="Xiang X."/>
            <person name="Song Q."/>
            <person name="Yuan D."/>
            <person name="Jin S."/>
            <person name="Zhang L."/>
        </authorList>
    </citation>
    <scope>NUCLEOTIDE SEQUENCE [LARGE SCALE GENOMIC DNA]</scope>
    <source>
        <strain evidence="1">SQ_2022a</strain>
    </source>
</reference>
<evidence type="ECO:0000313" key="2">
    <source>
        <dbReference type="Proteomes" id="UP001060215"/>
    </source>
</evidence>